<gene>
    <name evidence="13" type="ordered locus">Desac_0349</name>
</gene>
<feature type="compositionally biased region" description="Pro residues" evidence="10">
    <location>
        <begin position="78"/>
        <end position="91"/>
    </location>
</feature>
<dbReference type="eggNOG" id="COG0810">
    <property type="taxonomic scope" value="Bacteria"/>
</dbReference>
<comment type="subcellular location">
    <subcellularLocation>
        <location evidence="1">Cell inner membrane</location>
        <topology evidence="1">Single-pass membrane protein</topology>
        <orientation evidence="1">Periplasmic side</orientation>
    </subcellularLocation>
</comment>
<keyword evidence="3" id="KW-0813">Transport</keyword>
<keyword evidence="8 11" id="KW-1133">Transmembrane helix</keyword>
<dbReference type="PROSITE" id="PS52015">
    <property type="entry name" value="TONB_CTD"/>
    <property type="match status" value="1"/>
</dbReference>
<dbReference type="Gene3D" id="3.30.1150.10">
    <property type="match status" value="1"/>
</dbReference>
<dbReference type="OrthoDB" id="15637at2"/>
<evidence type="ECO:0000313" key="14">
    <source>
        <dbReference type="Proteomes" id="UP000000483"/>
    </source>
</evidence>
<evidence type="ECO:0000256" key="8">
    <source>
        <dbReference type="ARBA" id="ARBA00022989"/>
    </source>
</evidence>
<evidence type="ECO:0000256" key="7">
    <source>
        <dbReference type="ARBA" id="ARBA00022927"/>
    </source>
</evidence>
<dbReference type="PANTHER" id="PTHR33446">
    <property type="entry name" value="PROTEIN TONB-RELATED"/>
    <property type="match status" value="1"/>
</dbReference>
<keyword evidence="7" id="KW-0653">Protein transport</keyword>
<feature type="region of interest" description="Disordered" evidence="10">
    <location>
        <begin position="61"/>
        <end position="184"/>
    </location>
</feature>
<proteinExistence type="inferred from homology"/>
<evidence type="ECO:0000256" key="3">
    <source>
        <dbReference type="ARBA" id="ARBA00022448"/>
    </source>
</evidence>
<evidence type="ECO:0000256" key="9">
    <source>
        <dbReference type="ARBA" id="ARBA00023136"/>
    </source>
</evidence>
<dbReference type="InterPro" id="IPR051045">
    <property type="entry name" value="TonB-dependent_transducer"/>
</dbReference>
<evidence type="ECO:0000256" key="11">
    <source>
        <dbReference type="SAM" id="Phobius"/>
    </source>
</evidence>
<reference evidence="13 14" key="1">
    <citation type="journal article" date="2011" name="Stand. Genomic Sci.">
        <title>Complete genome sequence of the acetate-degrading sulfate reducer Desulfobacca acetoxidans type strain (ASRB2).</title>
        <authorList>
            <person name="Goker M."/>
            <person name="Teshima H."/>
            <person name="Lapidus A."/>
            <person name="Nolan M."/>
            <person name="Lucas S."/>
            <person name="Hammon N."/>
            <person name="Deshpande S."/>
            <person name="Cheng J.F."/>
            <person name="Tapia R."/>
            <person name="Han C."/>
            <person name="Goodwin L."/>
            <person name="Pitluck S."/>
            <person name="Huntemann M."/>
            <person name="Liolios K."/>
            <person name="Ivanova N."/>
            <person name="Pagani I."/>
            <person name="Mavromatis K."/>
            <person name="Ovchinikova G."/>
            <person name="Pati A."/>
            <person name="Chen A."/>
            <person name="Palaniappan K."/>
            <person name="Land M."/>
            <person name="Hauser L."/>
            <person name="Brambilla E.M."/>
            <person name="Rohde M."/>
            <person name="Spring S."/>
            <person name="Detter J.C."/>
            <person name="Woyke T."/>
            <person name="Bristow J."/>
            <person name="Eisen J.A."/>
            <person name="Markowitz V."/>
            <person name="Hugenholtz P."/>
            <person name="Kyrpides N.C."/>
            <person name="Klenk H.P."/>
        </authorList>
    </citation>
    <scope>NUCLEOTIDE SEQUENCE [LARGE SCALE GENOMIC DNA]</scope>
    <source>
        <strain evidence="14">ATCC 700848 / DSM 11109 / ASRB2</strain>
    </source>
</reference>
<dbReference type="GO" id="GO:0015031">
    <property type="term" value="P:protein transport"/>
    <property type="evidence" value="ECO:0007669"/>
    <property type="project" value="UniProtKB-KW"/>
</dbReference>
<evidence type="ECO:0000259" key="12">
    <source>
        <dbReference type="PROSITE" id="PS52015"/>
    </source>
</evidence>
<dbReference type="GO" id="GO:0030288">
    <property type="term" value="C:outer membrane-bounded periplasmic space"/>
    <property type="evidence" value="ECO:0007669"/>
    <property type="project" value="InterPro"/>
</dbReference>
<evidence type="ECO:0000256" key="4">
    <source>
        <dbReference type="ARBA" id="ARBA00022475"/>
    </source>
</evidence>
<dbReference type="HOGENOM" id="CLU_996490_0_0_7"/>
<reference evidence="14" key="2">
    <citation type="submission" date="2011-03" db="EMBL/GenBank/DDBJ databases">
        <title>The complete genome of Desulfobacca acetoxidans DSM 11109.</title>
        <authorList>
            <consortium name="US DOE Joint Genome Institute (JGI-PGF)"/>
            <person name="Lucas S."/>
            <person name="Copeland A."/>
            <person name="Lapidus A."/>
            <person name="Bruce D."/>
            <person name="Goodwin L."/>
            <person name="Pitluck S."/>
            <person name="Peters L."/>
            <person name="Kyrpides N."/>
            <person name="Mavromatis K."/>
            <person name="Ivanova N."/>
            <person name="Ovchinnikova G."/>
            <person name="Teshima H."/>
            <person name="Detter J.C."/>
            <person name="Han C."/>
            <person name="Land M."/>
            <person name="Hauser L."/>
            <person name="Markowitz V."/>
            <person name="Cheng J.-F."/>
            <person name="Hugenholtz P."/>
            <person name="Woyke T."/>
            <person name="Wu D."/>
            <person name="Spring S."/>
            <person name="Schueler E."/>
            <person name="Brambilla E."/>
            <person name="Klenk H.-P."/>
            <person name="Eisen J.A."/>
        </authorList>
    </citation>
    <scope>NUCLEOTIDE SEQUENCE [LARGE SCALE GENOMIC DNA]</scope>
    <source>
        <strain evidence="14">ATCC 700848 / DSM 11109 / ASRB2</strain>
    </source>
</reference>
<keyword evidence="4" id="KW-1003">Cell membrane</keyword>
<feature type="compositionally biased region" description="Gly residues" evidence="10">
    <location>
        <begin position="154"/>
        <end position="180"/>
    </location>
</feature>
<evidence type="ECO:0000256" key="2">
    <source>
        <dbReference type="ARBA" id="ARBA00006555"/>
    </source>
</evidence>
<dbReference type="GO" id="GO:0098797">
    <property type="term" value="C:plasma membrane protein complex"/>
    <property type="evidence" value="ECO:0007669"/>
    <property type="project" value="TreeGrafter"/>
</dbReference>
<dbReference type="Proteomes" id="UP000000483">
    <property type="component" value="Chromosome"/>
</dbReference>
<evidence type="ECO:0000256" key="6">
    <source>
        <dbReference type="ARBA" id="ARBA00022692"/>
    </source>
</evidence>
<keyword evidence="14" id="KW-1185">Reference proteome</keyword>
<dbReference type="GO" id="GO:0031992">
    <property type="term" value="F:energy transducer activity"/>
    <property type="evidence" value="ECO:0007669"/>
    <property type="project" value="InterPro"/>
</dbReference>
<dbReference type="InterPro" id="IPR037682">
    <property type="entry name" value="TonB_C"/>
</dbReference>
<keyword evidence="9 11" id="KW-0472">Membrane</keyword>
<dbReference type="GO" id="GO:0055085">
    <property type="term" value="P:transmembrane transport"/>
    <property type="evidence" value="ECO:0007669"/>
    <property type="project" value="InterPro"/>
</dbReference>
<dbReference type="SUPFAM" id="SSF74653">
    <property type="entry name" value="TolA/TonB C-terminal domain"/>
    <property type="match status" value="1"/>
</dbReference>
<dbReference type="STRING" id="880072.Desac_0349"/>
<dbReference type="RefSeq" id="WP_013705353.1">
    <property type="nucleotide sequence ID" value="NC_015388.1"/>
</dbReference>
<evidence type="ECO:0000256" key="5">
    <source>
        <dbReference type="ARBA" id="ARBA00022519"/>
    </source>
</evidence>
<evidence type="ECO:0000313" key="13">
    <source>
        <dbReference type="EMBL" id="AEB08240.1"/>
    </source>
</evidence>
<feature type="compositionally biased region" description="Low complexity" evidence="10">
    <location>
        <begin position="140"/>
        <end position="153"/>
    </location>
</feature>
<dbReference type="Pfam" id="PF03544">
    <property type="entry name" value="TonB_C"/>
    <property type="match status" value="1"/>
</dbReference>
<feature type="domain" description="TonB C-terminal" evidence="12">
    <location>
        <begin position="186"/>
        <end position="279"/>
    </location>
</feature>
<dbReference type="NCBIfam" id="TIGR01352">
    <property type="entry name" value="tonB_Cterm"/>
    <property type="match status" value="1"/>
</dbReference>
<dbReference type="InterPro" id="IPR003538">
    <property type="entry name" value="TonB"/>
</dbReference>
<comment type="similarity">
    <text evidence="2">Belongs to the TonB family.</text>
</comment>
<dbReference type="InterPro" id="IPR006260">
    <property type="entry name" value="TonB/TolA_C"/>
</dbReference>
<dbReference type="KEGG" id="dao:Desac_0349"/>
<dbReference type="PRINTS" id="PR01374">
    <property type="entry name" value="TONBPROTEIN"/>
</dbReference>
<sequence>MECHYQEWISTWKTKDNWTWAILGSLLVHGLLVAGMLTSFMSHPAKKCVVVPVEAIALVPGPKGGGGGRPAAATRPEAVPPKPSPVCPPARPQVKPKTVLKTRLAPPPPEPTMAPVIPTPASPPAITRGKSSPATVAACQAGSSGAAVGSSVSGQGGRGTGAGGGVGPGRGRGSGPGSGPGSALQGYLREIRRLLEKQKEYPLMARRRNIQGMVVVMFTIASGGQVDASQVSRSSGHDLLDEAARNTVRRVGRFPPIPVDLKRQKLTVAVPLAFCLNNE</sequence>
<dbReference type="EMBL" id="CP002629">
    <property type="protein sequence ID" value="AEB08240.1"/>
    <property type="molecule type" value="Genomic_DNA"/>
</dbReference>
<organism evidence="13 14">
    <name type="scientific">Desulfobacca acetoxidans (strain ATCC 700848 / DSM 11109 / ASRB2)</name>
    <dbReference type="NCBI Taxonomy" id="880072"/>
    <lineage>
        <taxon>Bacteria</taxon>
        <taxon>Pseudomonadati</taxon>
        <taxon>Thermodesulfobacteriota</taxon>
        <taxon>Desulfobaccia</taxon>
        <taxon>Desulfobaccales</taxon>
        <taxon>Desulfobaccaceae</taxon>
        <taxon>Desulfobacca</taxon>
    </lineage>
</organism>
<accession>F2NEQ0</accession>
<dbReference type="PANTHER" id="PTHR33446:SF2">
    <property type="entry name" value="PROTEIN TONB"/>
    <property type="match status" value="1"/>
</dbReference>
<feature type="transmembrane region" description="Helical" evidence="11">
    <location>
        <begin position="18"/>
        <end position="37"/>
    </location>
</feature>
<keyword evidence="5" id="KW-0997">Cell inner membrane</keyword>
<name>F2NEQ0_DESAR</name>
<evidence type="ECO:0000256" key="10">
    <source>
        <dbReference type="SAM" id="MobiDB-lite"/>
    </source>
</evidence>
<dbReference type="GO" id="GO:0015891">
    <property type="term" value="P:siderophore transport"/>
    <property type="evidence" value="ECO:0007669"/>
    <property type="project" value="InterPro"/>
</dbReference>
<evidence type="ECO:0000256" key="1">
    <source>
        <dbReference type="ARBA" id="ARBA00004383"/>
    </source>
</evidence>
<feature type="compositionally biased region" description="Pro residues" evidence="10">
    <location>
        <begin position="105"/>
        <end position="123"/>
    </location>
</feature>
<dbReference type="AlphaFoldDB" id="F2NEQ0"/>
<keyword evidence="6 11" id="KW-0812">Transmembrane</keyword>
<protein>
    <submittedName>
        <fullName evidence="13">TonB family protein</fullName>
    </submittedName>
</protein>